<dbReference type="InterPro" id="IPR050624">
    <property type="entry name" value="HTH-type_Tx_Regulator"/>
</dbReference>
<dbReference type="EMBL" id="BAAANN010000030">
    <property type="protein sequence ID" value="GAA1978522.1"/>
    <property type="molecule type" value="Genomic_DNA"/>
</dbReference>
<dbReference type="PROSITE" id="PS50977">
    <property type="entry name" value="HTH_TETR_2"/>
    <property type="match status" value="1"/>
</dbReference>
<evidence type="ECO:0000256" key="2">
    <source>
        <dbReference type="PROSITE-ProRule" id="PRU00335"/>
    </source>
</evidence>
<evidence type="ECO:0000313" key="5">
    <source>
        <dbReference type="Proteomes" id="UP001501116"/>
    </source>
</evidence>
<dbReference type="SUPFAM" id="SSF46689">
    <property type="entry name" value="Homeodomain-like"/>
    <property type="match status" value="1"/>
</dbReference>
<proteinExistence type="predicted"/>
<evidence type="ECO:0000259" key="3">
    <source>
        <dbReference type="PROSITE" id="PS50977"/>
    </source>
</evidence>
<dbReference type="Proteomes" id="UP001501116">
    <property type="component" value="Unassembled WGS sequence"/>
</dbReference>
<dbReference type="PANTHER" id="PTHR43479:SF11">
    <property type="entry name" value="ACREF_ENVCD OPERON REPRESSOR-RELATED"/>
    <property type="match status" value="1"/>
</dbReference>
<feature type="DNA-binding region" description="H-T-H motif" evidence="2">
    <location>
        <begin position="47"/>
        <end position="66"/>
    </location>
</feature>
<evidence type="ECO:0000256" key="1">
    <source>
        <dbReference type="ARBA" id="ARBA00023125"/>
    </source>
</evidence>
<dbReference type="PANTHER" id="PTHR43479">
    <property type="entry name" value="ACREF/ENVCD OPERON REPRESSOR-RELATED"/>
    <property type="match status" value="1"/>
</dbReference>
<dbReference type="RefSeq" id="WP_344427209.1">
    <property type="nucleotide sequence ID" value="NZ_BAAANN010000030.1"/>
</dbReference>
<organism evidence="4 5">
    <name type="scientific">Amycolatopsis minnesotensis</name>
    <dbReference type="NCBI Taxonomy" id="337894"/>
    <lineage>
        <taxon>Bacteria</taxon>
        <taxon>Bacillati</taxon>
        <taxon>Actinomycetota</taxon>
        <taxon>Actinomycetes</taxon>
        <taxon>Pseudonocardiales</taxon>
        <taxon>Pseudonocardiaceae</taxon>
        <taxon>Amycolatopsis</taxon>
    </lineage>
</organism>
<name>A0ABN2S134_9PSEU</name>
<dbReference type="InterPro" id="IPR001647">
    <property type="entry name" value="HTH_TetR"/>
</dbReference>
<dbReference type="InterPro" id="IPR009057">
    <property type="entry name" value="Homeodomain-like_sf"/>
</dbReference>
<sequence>MSDARDFEALPRGRHRLSREEVRASQRGRLLLGMAEVVAEKGYVRTTVADVLKKVHVSRETFYQHFTDKEQCFLTVLDSASALFAGALTEYAGPEGAASVLERFERVLTAYFATLAEEAAIARVFFVECYSAGPAAQRKRVEIADRFVDLLDAALAMEPGWLALPDHRFTCRILTGGISSLVANALIAGRAEELRTLAPKVVELAKHLIAH</sequence>
<evidence type="ECO:0000313" key="4">
    <source>
        <dbReference type="EMBL" id="GAA1978522.1"/>
    </source>
</evidence>
<feature type="domain" description="HTH tetR-type" evidence="3">
    <location>
        <begin position="24"/>
        <end position="84"/>
    </location>
</feature>
<accession>A0ABN2S134</accession>
<gene>
    <name evidence="4" type="ORF">GCM10009754_63210</name>
</gene>
<dbReference type="Pfam" id="PF00440">
    <property type="entry name" value="TetR_N"/>
    <property type="match status" value="1"/>
</dbReference>
<protein>
    <submittedName>
        <fullName evidence="4">TetR/AcrR family transcriptional regulator</fullName>
    </submittedName>
</protein>
<dbReference type="SUPFAM" id="SSF48498">
    <property type="entry name" value="Tetracyclin repressor-like, C-terminal domain"/>
    <property type="match status" value="1"/>
</dbReference>
<reference evidence="4 5" key="1">
    <citation type="journal article" date="2019" name="Int. J. Syst. Evol. Microbiol.">
        <title>The Global Catalogue of Microorganisms (GCM) 10K type strain sequencing project: providing services to taxonomists for standard genome sequencing and annotation.</title>
        <authorList>
            <consortium name="The Broad Institute Genomics Platform"/>
            <consortium name="The Broad Institute Genome Sequencing Center for Infectious Disease"/>
            <person name="Wu L."/>
            <person name="Ma J."/>
        </authorList>
    </citation>
    <scope>NUCLEOTIDE SEQUENCE [LARGE SCALE GENOMIC DNA]</scope>
    <source>
        <strain evidence="4 5">JCM 14545</strain>
    </source>
</reference>
<dbReference type="Gene3D" id="1.10.10.60">
    <property type="entry name" value="Homeodomain-like"/>
    <property type="match status" value="1"/>
</dbReference>
<dbReference type="InterPro" id="IPR036271">
    <property type="entry name" value="Tet_transcr_reg_TetR-rel_C_sf"/>
</dbReference>
<keyword evidence="1 2" id="KW-0238">DNA-binding</keyword>
<keyword evidence="5" id="KW-1185">Reference proteome</keyword>
<dbReference type="Gene3D" id="1.10.357.10">
    <property type="entry name" value="Tetracycline Repressor, domain 2"/>
    <property type="match status" value="1"/>
</dbReference>
<comment type="caution">
    <text evidence="4">The sequence shown here is derived from an EMBL/GenBank/DDBJ whole genome shotgun (WGS) entry which is preliminary data.</text>
</comment>